<proteinExistence type="predicted"/>
<gene>
    <name evidence="2" type="ORF">JI435_108550</name>
</gene>
<dbReference type="InterPro" id="IPR053212">
    <property type="entry name" value="DHP_3-monooxygenase"/>
</dbReference>
<dbReference type="OMA" id="GKVEYWP"/>
<name>A0A7U2FGN6_PHANO</name>
<protein>
    <recommendedName>
        <fullName evidence="1">2,6-dihydroxypyridine 3-monooxygenase substrate binding domain-containing protein</fullName>
    </recommendedName>
</protein>
<dbReference type="Gene3D" id="3.30.9.60">
    <property type="match status" value="1"/>
</dbReference>
<evidence type="ECO:0000259" key="1">
    <source>
        <dbReference type="Pfam" id="PF22607"/>
    </source>
</evidence>
<dbReference type="Proteomes" id="UP000663193">
    <property type="component" value="Chromosome 18"/>
</dbReference>
<dbReference type="InterPro" id="IPR036188">
    <property type="entry name" value="FAD/NAD-bd_sf"/>
</dbReference>
<dbReference type="PANTHER" id="PTHR47469">
    <property type="entry name" value="MONOOXYGENASE-LIKE"/>
    <property type="match status" value="1"/>
</dbReference>
<dbReference type="EMBL" id="CP069040">
    <property type="protein sequence ID" value="QRD04934.1"/>
    <property type="molecule type" value="Genomic_DNA"/>
</dbReference>
<dbReference type="Pfam" id="PF22607">
    <property type="entry name" value="FAD_binding-like"/>
    <property type="match status" value="1"/>
</dbReference>
<dbReference type="SUPFAM" id="SSF51905">
    <property type="entry name" value="FAD/NAD(P)-binding domain"/>
    <property type="match status" value="1"/>
</dbReference>
<evidence type="ECO:0000313" key="2">
    <source>
        <dbReference type="EMBL" id="QRD04934.1"/>
    </source>
</evidence>
<dbReference type="AlphaFoldDB" id="A0A7U2FGN6"/>
<dbReference type="OrthoDB" id="16820at2759"/>
<evidence type="ECO:0000313" key="3">
    <source>
        <dbReference type="Proteomes" id="UP000663193"/>
    </source>
</evidence>
<organism evidence="2 3">
    <name type="scientific">Phaeosphaeria nodorum (strain SN15 / ATCC MYA-4574 / FGSC 10173)</name>
    <name type="common">Glume blotch fungus</name>
    <name type="synonym">Parastagonospora nodorum</name>
    <dbReference type="NCBI Taxonomy" id="321614"/>
    <lineage>
        <taxon>Eukaryota</taxon>
        <taxon>Fungi</taxon>
        <taxon>Dikarya</taxon>
        <taxon>Ascomycota</taxon>
        <taxon>Pezizomycotina</taxon>
        <taxon>Dothideomycetes</taxon>
        <taxon>Pleosporomycetidae</taxon>
        <taxon>Pleosporales</taxon>
        <taxon>Pleosporineae</taxon>
        <taxon>Phaeosphaeriaceae</taxon>
        <taxon>Parastagonospora</taxon>
    </lineage>
</organism>
<sequence length="398" mass="44121">MTRTAIVVGGSLAGLMHGIILKENGFKVQVLERSAPEVLDSEAAGIRAGPEVHDFIEQHVRPSFDYAVTAEKAEIVDGDGNVVDELPFPDPLRLTTWKIIYDMLKGALLEAVNGQQVATYETRQMVQDVQLVGEKVEVKVLDLEKATSTSIEGDLVIAADGAHSAIRKKLCPEVKPQYAGYVTWRGRVPETAVSPQTREALRNRCMILRVEGGYQISYYVPSDADPKSSRRDFVWIWYDNLVPDSQEFTETMTDVDGKLRHSTIPRGKMDPIVWQRAVARKSTVVNPHFIHLMESITEPFVTAISDFAGQRSVFFDGRLLLVGDAFTLCRPHGGGSTSQAAFRAQTLDKTLRGEITLEQWEETCLAEAKKAAMFSLAMAEFFWRGKVEKAESEAGGAK</sequence>
<keyword evidence="3" id="KW-1185">Reference proteome</keyword>
<dbReference type="PANTHER" id="PTHR47469:SF2">
    <property type="entry name" value="OS06G0597600 PROTEIN"/>
    <property type="match status" value="1"/>
</dbReference>
<dbReference type="RefSeq" id="XP_001801113.1">
    <property type="nucleotide sequence ID" value="XM_001801061.1"/>
</dbReference>
<reference evidence="3" key="1">
    <citation type="journal article" date="2021" name="BMC Genomics">
        <title>Chromosome-level genome assembly and manually-curated proteome of model necrotroph Parastagonospora nodorum Sn15 reveals a genome-wide trove of candidate effector homologs, and redundancy of virulence-related functions within an accessory chromosome.</title>
        <authorList>
            <person name="Bertazzoni S."/>
            <person name="Jones D.A.B."/>
            <person name="Phan H.T."/>
            <person name="Tan K.-C."/>
            <person name="Hane J.K."/>
        </authorList>
    </citation>
    <scope>NUCLEOTIDE SEQUENCE [LARGE SCALE GENOMIC DNA]</scope>
    <source>
        <strain evidence="3">SN15 / ATCC MYA-4574 / FGSC 10173)</strain>
    </source>
</reference>
<dbReference type="InterPro" id="IPR054707">
    <property type="entry name" value="DhpH_subs-bd"/>
</dbReference>
<dbReference type="SUPFAM" id="SSF54373">
    <property type="entry name" value="FAD-linked reductases, C-terminal domain"/>
    <property type="match status" value="1"/>
</dbReference>
<accession>A0A7U2FGN6</accession>
<dbReference type="Gene3D" id="3.50.50.60">
    <property type="entry name" value="FAD/NAD(P)-binding domain"/>
    <property type="match status" value="1"/>
</dbReference>
<dbReference type="VEuPathDB" id="FungiDB:JI435_108550"/>
<feature type="domain" description="2,6-dihydroxypyridine 3-monooxygenase substrate binding" evidence="1">
    <location>
        <begin position="178"/>
        <end position="306"/>
    </location>
</feature>
<dbReference type="KEGG" id="pno:SNOG_10855"/>